<dbReference type="Proteomes" id="UP001063698">
    <property type="component" value="Chromosome"/>
</dbReference>
<proteinExistence type="predicted"/>
<gene>
    <name evidence="1" type="ORF">IPA_02390</name>
</gene>
<name>A0A977KAP8_9CREN</name>
<evidence type="ECO:0000313" key="1">
    <source>
        <dbReference type="EMBL" id="UXD22182.1"/>
    </source>
</evidence>
<organism evidence="1 2">
    <name type="scientific">Ignicoccus pacificus DSM 13166</name>
    <dbReference type="NCBI Taxonomy" id="940294"/>
    <lineage>
        <taxon>Archaea</taxon>
        <taxon>Thermoproteota</taxon>
        <taxon>Thermoprotei</taxon>
        <taxon>Desulfurococcales</taxon>
        <taxon>Desulfurococcaceae</taxon>
        <taxon>Ignicoccus</taxon>
    </lineage>
</organism>
<keyword evidence="2" id="KW-1185">Reference proteome</keyword>
<accession>A0A977KAP8</accession>
<dbReference type="KEGG" id="ipc:IPA_02390"/>
<evidence type="ECO:0000313" key="2">
    <source>
        <dbReference type="Proteomes" id="UP001063698"/>
    </source>
</evidence>
<reference evidence="1" key="1">
    <citation type="submission" date="2013-11" db="EMBL/GenBank/DDBJ databases">
        <title>Comparative genomics of Ignicoccus.</title>
        <authorList>
            <person name="Podar M."/>
        </authorList>
    </citation>
    <scope>NUCLEOTIDE SEQUENCE</scope>
    <source>
        <strain evidence="1">DSM 13166</strain>
    </source>
</reference>
<protein>
    <submittedName>
        <fullName evidence="1">Uncharacterized protein</fullName>
    </submittedName>
</protein>
<sequence length="245" mass="27556">MSFLHELIENSEVTIVLFKNDDEISIKIGCPNTDNGNTNARIRDIISIENCQYNQVNTIKEILKKLLLPRNGIIKVKDINGHEVTLDENGLREVFENMVESIMNNINHTDLSLKDKFAKILKELKENNVEDVEVTYNGHQIKVGEICSKVKNLCDTCYDEAKAKKLYNALKNAFGNDPNEIKNGALLLAAAYTDMLKGDEKAFRVAEALVAAIRARAYNEDSNVYLPFCPSTGDVIALLYLYLLP</sequence>
<dbReference type="AlphaFoldDB" id="A0A977KAP8"/>
<dbReference type="EMBL" id="CP006868">
    <property type="protein sequence ID" value="UXD22182.1"/>
    <property type="molecule type" value="Genomic_DNA"/>
</dbReference>